<dbReference type="InterPro" id="IPR029016">
    <property type="entry name" value="GAF-like_dom_sf"/>
</dbReference>
<dbReference type="PANTHER" id="PTHR43102">
    <property type="entry name" value="SLR1143 PROTEIN"/>
    <property type="match status" value="1"/>
</dbReference>
<dbReference type="RefSeq" id="WP_013324767.1">
    <property type="nucleotide sequence ID" value="NC_014501.1"/>
</dbReference>
<evidence type="ECO:0000256" key="1">
    <source>
        <dbReference type="ARBA" id="ARBA00000085"/>
    </source>
</evidence>
<dbReference type="InterPro" id="IPR003018">
    <property type="entry name" value="GAF"/>
</dbReference>
<dbReference type="PANTHER" id="PTHR43102:SF2">
    <property type="entry name" value="GAF DOMAIN-CONTAINING PROTEIN"/>
    <property type="match status" value="1"/>
</dbReference>
<proteinExistence type="predicted"/>
<keyword evidence="3 5" id="KW-0418">Kinase</keyword>
<dbReference type="SMART" id="SM00388">
    <property type="entry name" value="HisKA"/>
    <property type="match status" value="1"/>
</dbReference>
<dbReference type="Proteomes" id="UP000008206">
    <property type="component" value="Chromosome"/>
</dbReference>
<dbReference type="InterPro" id="IPR036890">
    <property type="entry name" value="HATPase_C_sf"/>
</dbReference>
<accession>E0UGA8</accession>
<dbReference type="InterPro" id="IPR036097">
    <property type="entry name" value="HisK_dim/P_sf"/>
</dbReference>
<name>E0UGA8_GLOV7</name>
<organism evidence="5 6">
    <name type="scientific">Gloeothece verrucosa (strain PCC 7822)</name>
    <name type="common">Cyanothece sp. (strain PCC 7822)</name>
    <dbReference type="NCBI Taxonomy" id="497965"/>
    <lineage>
        <taxon>Bacteria</taxon>
        <taxon>Bacillati</taxon>
        <taxon>Cyanobacteriota</taxon>
        <taxon>Cyanophyceae</taxon>
        <taxon>Oscillatoriophycideae</taxon>
        <taxon>Chroococcales</taxon>
        <taxon>Aphanothecaceae</taxon>
        <taxon>Gloeothece</taxon>
        <taxon>Gloeothece verrucosa</taxon>
    </lineage>
</organism>
<evidence type="ECO:0000313" key="5">
    <source>
        <dbReference type="EMBL" id="ADN16727.1"/>
    </source>
</evidence>
<reference evidence="6" key="1">
    <citation type="journal article" date="2011" name="MBio">
        <title>Novel metabolic attributes of the genus Cyanothece, comprising a group of unicellular nitrogen-fixing Cyanobacteria.</title>
        <authorList>
            <person name="Bandyopadhyay A."/>
            <person name="Elvitigala T."/>
            <person name="Welsh E."/>
            <person name="Stockel J."/>
            <person name="Liberton M."/>
            <person name="Min H."/>
            <person name="Sherman L.A."/>
            <person name="Pakrasi H.B."/>
        </authorList>
    </citation>
    <scope>NUCLEOTIDE SEQUENCE [LARGE SCALE GENOMIC DNA]</scope>
    <source>
        <strain evidence="6">PCC 7822</strain>
    </source>
</reference>
<dbReference type="eggNOG" id="COG0642">
    <property type="taxonomic scope" value="Bacteria"/>
</dbReference>
<protein>
    <recommendedName>
        <fullName evidence="2">histidine kinase</fullName>
        <ecNumber evidence="2">2.7.13.3</ecNumber>
    </recommendedName>
</protein>
<dbReference type="InterPro" id="IPR005467">
    <property type="entry name" value="His_kinase_dom"/>
</dbReference>
<dbReference type="SUPFAM" id="SSF55781">
    <property type="entry name" value="GAF domain-like"/>
    <property type="match status" value="1"/>
</dbReference>
<dbReference type="EC" id="2.7.13.3" evidence="2"/>
<dbReference type="InterPro" id="IPR003661">
    <property type="entry name" value="HisK_dim/P_dom"/>
</dbReference>
<dbReference type="Pfam" id="PF00512">
    <property type="entry name" value="HisKA"/>
    <property type="match status" value="1"/>
</dbReference>
<sequence>MQVQAIDLKLTVSMSNPINRLFCRLDGLTPAIREQQRVSILKNLSLLEAETIPVFEEATQAVARYLEVPICILGLMVYEQVWLKSAAGLSHLGLMNQLASSRKIPRLEAFCTYVVDSHQPLVIYETYSDQVFARSTLAQHYGIRSYLGSPLITADGWCIGTLAVMDLVPREFTQKDLEFLMLSARWCLREYERDHLLKNQPAQTNEWVIVDQTPERKTPTSVFEQDNNIPIKTTITNSINTIKLKLLKQLTQELRAPLTSVIGMGSVLLGGVFGSLTSKQKEYLDIIYNSGQQLNSLVDEILRLGGTEDLSTQLSLNPVNVEMLCQQILNDLGKVAVARRQELRLSVEPGQRIWLLDKEKAQQAIYYLMLSVLTSSNAGGEVRIHISRKTKTLNLAVWVSHPWLADGIPQINLFAEPLKNGLVVESDGLEFKTQLGYYDPEVGNHVLSASCLERALNNVKDRNLLDKNHSPQQLLGLLLACHFAESHGGKIMIQGSSESGYRYVLTLPKVAAQDDSIG</sequence>
<evidence type="ECO:0000256" key="2">
    <source>
        <dbReference type="ARBA" id="ARBA00012438"/>
    </source>
</evidence>
<comment type="catalytic activity">
    <reaction evidence="1">
        <text>ATP + protein L-histidine = ADP + protein N-phospho-L-histidine.</text>
        <dbReference type="EC" id="2.7.13.3"/>
    </reaction>
</comment>
<dbReference type="GO" id="GO:0000155">
    <property type="term" value="F:phosphorelay sensor kinase activity"/>
    <property type="evidence" value="ECO:0007669"/>
    <property type="project" value="InterPro"/>
</dbReference>
<dbReference type="PROSITE" id="PS50109">
    <property type="entry name" value="HIS_KIN"/>
    <property type="match status" value="1"/>
</dbReference>
<dbReference type="AlphaFoldDB" id="E0UGA8"/>
<dbReference type="HOGENOM" id="CLU_570893_0_0_3"/>
<dbReference type="SMART" id="SM00065">
    <property type="entry name" value="GAF"/>
    <property type="match status" value="1"/>
</dbReference>
<dbReference type="Gene3D" id="1.10.287.130">
    <property type="match status" value="1"/>
</dbReference>
<evidence type="ECO:0000256" key="3">
    <source>
        <dbReference type="ARBA" id="ARBA00022777"/>
    </source>
</evidence>
<keyword evidence="3 5" id="KW-0808">Transferase</keyword>
<dbReference type="eggNOG" id="COG2203">
    <property type="taxonomic scope" value="Bacteria"/>
</dbReference>
<evidence type="ECO:0000313" key="6">
    <source>
        <dbReference type="Proteomes" id="UP000008206"/>
    </source>
</evidence>
<dbReference type="CDD" id="cd00082">
    <property type="entry name" value="HisKA"/>
    <property type="match status" value="1"/>
</dbReference>
<dbReference type="Pfam" id="PF01590">
    <property type="entry name" value="GAF"/>
    <property type="match status" value="1"/>
</dbReference>
<dbReference type="SUPFAM" id="SSF47384">
    <property type="entry name" value="Homodimeric domain of signal transducing histidine kinase"/>
    <property type="match status" value="1"/>
</dbReference>
<dbReference type="Gene3D" id="3.30.450.40">
    <property type="match status" value="1"/>
</dbReference>
<feature type="domain" description="Histidine kinase" evidence="4">
    <location>
        <begin position="249"/>
        <end position="511"/>
    </location>
</feature>
<dbReference type="STRING" id="497965.Cyan7822_4836"/>
<gene>
    <name evidence="5" type="ordered locus">Cyan7822_4836</name>
</gene>
<evidence type="ECO:0000259" key="4">
    <source>
        <dbReference type="PROSITE" id="PS50109"/>
    </source>
</evidence>
<dbReference type="Gene3D" id="3.30.565.10">
    <property type="entry name" value="Histidine kinase-like ATPase, C-terminal domain"/>
    <property type="match status" value="1"/>
</dbReference>
<dbReference type="EMBL" id="CP002198">
    <property type="protein sequence ID" value="ADN16727.1"/>
    <property type="molecule type" value="Genomic_DNA"/>
</dbReference>
<dbReference type="KEGG" id="cyj:Cyan7822_4836"/>
<keyword evidence="6" id="KW-1185">Reference proteome</keyword>